<keyword evidence="11" id="KW-0460">Magnesium</keyword>
<dbReference type="FunFam" id="1.50.10.20:FF:000005">
    <property type="entry name" value="Geranylgeranyl transferase type-1 subunit beta"/>
    <property type="match status" value="1"/>
</dbReference>
<organism evidence="16 17">
    <name type="scientific">Naegleria fowleri</name>
    <name type="common">Brain eating amoeba</name>
    <dbReference type="NCBI Taxonomy" id="5763"/>
    <lineage>
        <taxon>Eukaryota</taxon>
        <taxon>Discoba</taxon>
        <taxon>Heterolobosea</taxon>
        <taxon>Tetramitia</taxon>
        <taxon>Eutetramitia</taxon>
        <taxon>Vahlkampfiidae</taxon>
        <taxon>Naegleria</taxon>
    </lineage>
</organism>
<evidence type="ECO:0000256" key="5">
    <source>
        <dbReference type="ARBA" id="ARBA00020603"/>
    </source>
</evidence>
<dbReference type="GO" id="GO:0046872">
    <property type="term" value="F:metal ion binding"/>
    <property type="evidence" value="ECO:0007669"/>
    <property type="project" value="UniProtKB-KW"/>
</dbReference>
<dbReference type="VEuPathDB" id="AmoebaDB:NfTy_056820"/>
<dbReference type="EMBL" id="VFQX01000030">
    <property type="protein sequence ID" value="KAF0978236.1"/>
    <property type="molecule type" value="Genomic_DNA"/>
</dbReference>
<evidence type="ECO:0000256" key="14">
    <source>
        <dbReference type="ARBA" id="ARBA00078363"/>
    </source>
</evidence>
<evidence type="ECO:0000256" key="11">
    <source>
        <dbReference type="ARBA" id="ARBA00022842"/>
    </source>
</evidence>
<evidence type="ECO:0000256" key="1">
    <source>
        <dbReference type="ARBA" id="ARBA00001946"/>
    </source>
</evidence>
<protein>
    <recommendedName>
        <fullName evidence="5">Geranylgeranyl transferase type-1 subunit beta</fullName>
        <ecNumber evidence="4">2.5.1.59</ecNumber>
    </recommendedName>
    <alternativeName>
        <fullName evidence="12">Geranylgeranyl transferase type I subunit beta</fullName>
    </alternativeName>
    <alternativeName>
        <fullName evidence="14">Type I protein geranyl-geranyltransferase subunit beta</fullName>
    </alternativeName>
</protein>
<comment type="cofactor">
    <cofactor evidence="2">
        <name>Zn(2+)</name>
        <dbReference type="ChEBI" id="CHEBI:29105"/>
    </cofactor>
</comment>
<keyword evidence="17" id="KW-1185">Reference proteome</keyword>
<comment type="similarity">
    <text evidence="3">Belongs to the protein prenyltransferase subunit beta family.</text>
</comment>
<keyword evidence="10" id="KW-0862">Zinc</keyword>
<dbReference type="GO" id="GO:0005953">
    <property type="term" value="C:CAAX-protein geranylgeranyltransferase complex"/>
    <property type="evidence" value="ECO:0007669"/>
    <property type="project" value="InterPro"/>
</dbReference>
<keyword evidence="9" id="KW-0677">Repeat</keyword>
<dbReference type="PANTHER" id="PTHR11774">
    <property type="entry name" value="GERANYLGERANYL TRANSFERASE TYPE BETA SUBUNIT"/>
    <property type="match status" value="1"/>
</dbReference>
<evidence type="ECO:0000256" key="3">
    <source>
        <dbReference type="ARBA" id="ARBA00010497"/>
    </source>
</evidence>
<dbReference type="Gene3D" id="1.50.10.20">
    <property type="match status" value="1"/>
</dbReference>
<evidence type="ECO:0000256" key="10">
    <source>
        <dbReference type="ARBA" id="ARBA00022833"/>
    </source>
</evidence>
<comment type="subunit">
    <text evidence="13">Heterodimer of FNTA and PGGT1B. PGGT1B mediates interaction with substrate peptides.</text>
</comment>
<evidence type="ECO:0000256" key="6">
    <source>
        <dbReference type="ARBA" id="ARBA00022602"/>
    </source>
</evidence>
<dbReference type="VEuPathDB" id="AmoebaDB:NF0087210"/>
<dbReference type="GO" id="GO:0004662">
    <property type="term" value="F:CAAX-protein geranylgeranyltransferase activity"/>
    <property type="evidence" value="ECO:0007669"/>
    <property type="project" value="UniProtKB-EC"/>
</dbReference>
<dbReference type="VEuPathDB" id="AmoebaDB:FDP41_002751"/>
<keyword evidence="6" id="KW-0637">Prenyltransferase</keyword>
<gene>
    <name evidence="16" type="ORF">FDP41_002751</name>
</gene>
<dbReference type="InterPro" id="IPR001330">
    <property type="entry name" value="Prenyltrans"/>
</dbReference>
<evidence type="ECO:0000256" key="12">
    <source>
        <dbReference type="ARBA" id="ARBA00031713"/>
    </source>
</evidence>
<evidence type="ECO:0000256" key="13">
    <source>
        <dbReference type="ARBA" id="ARBA00065714"/>
    </source>
</evidence>
<dbReference type="CDD" id="cd02895">
    <property type="entry name" value="GGTase-I"/>
    <property type="match status" value="1"/>
</dbReference>
<dbReference type="PANTHER" id="PTHR11774:SF4">
    <property type="entry name" value="GERANYLGERANYL TRANSFERASE TYPE-1 SUBUNIT BETA"/>
    <property type="match status" value="1"/>
</dbReference>
<keyword evidence="7" id="KW-0808">Transferase</keyword>
<dbReference type="InterPro" id="IPR041960">
    <property type="entry name" value="GGTase_I_beta"/>
</dbReference>
<dbReference type="OrthoDB" id="24893at2759"/>
<feature type="domain" description="Prenyltransferase alpha-alpha toroid" evidence="15">
    <location>
        <begin position="22"/>
        <end position="354"/>
    </location>
</feature>
<dbReference type="Proteomes" id="UP000444721">
    <property type="component" value="Unassembled WGS sequence"/>
</dbReference>
<evidence type="ECO:0000256" key="4">
    <source>
        <dbReference type="ARBA" id="ARBA00012700"/>
    </source>
</evidence>
<dbReference type="OMA" id="RWCLMRQ"/>
<evidence type="ECO:0000256" key="9">
    <source>
        <dbReference type="ARBA" id="ARBA00022737"/>
    </source>
</evidence>
<name>A0A6A5BSR5_NAEFO</name>
<evidence type="ECO:0000259" key="15">
    <source>
        <dbReference type="Pfam" id="PF00432"/>
    </source>
</evidence>
<evidence type="ECO:0000313" key="17">
    <source>
        <dbReference type="Proteomes" id="UP000444721"/>
    </source>
</evidence>
<dbReference type="Pfam" id="PF00432">
    <property type="entry name" value="Prenyltrans"/>
    <property type="match status" value="1"/>
</dbReference>
<evidence type="ECO:0000256" key="7">
    <source>
        <dbReference type="ARBA" id="ARBA00022679"/>
    </source>
</evidence>
<dbReference type="InterPro" id="IPR045089">
    <property type="entry name" value="PGGT1B-like"/>
</dbReference>
<accession>A0A6A5BSR5</accession>
<proteinExistence type="inferred from homology"/>
<comment type="caution">
    <text evidence="16">The sequence shown here is derived from an EMBL/GenBank/DDBJ whole genome shotgun (WGS) entry which is preliminary data.</text>
</comment>
<comment type="cofactor">
    <cofactor evidence="1">
        <name>Mg(2+)</name>
        <dbReference type="ChEBI" id="CHEBI:18420"/>
    </cofactor>
</comment>
<evidence type="ECO:0000256" key="8">
    <source>
        <dbReference type="ARBA" id="ARBA00022723"/>
    </source>
</evidence>
<keyword evidence="8" id="KW-0479">Metal-binding</keyword>
<dbReference type="AlphaFoldDB" id="A0A6A5BSR5"/>
<dbReference type="InterPro" id="IPR008930">
    <property type="entry name" value="Terpenoid_cyclase/PrenylTrfase"/>
</dbReference>
<evidence type="ECO:0000256" key="2">
    <source>
        <dbReference type="ARBA" id="ARBA00001947"/>
    </source>
</evidence>
<dbReference type="EC" id="2.5.1.59" evidence="4"/>
<reference evidence="16 17" key="1">
    <citation type="journal article" date="2019" name="Sci. Rep.">
        <title>Nanopore sequencing improves the draft genome of the human pathogenic amoeba Naegleria fowleri.</title>
        <authorList>
            <person name="Liechti N."/>
            <person name="Schurch N."/>
            <person name="Bruggmann R."/>
            <person name="Wittwer M."/>
        </authorList>
    </citation>
    <scope>NUCLEOTIDE SEQUENCE [LARGE SCALE GENOMIC DNA]</scope>
    <source>
        <strain evidence="16 17">ATCC 30894</strain>
    </source>
</reference>
<dbReference type="SUPFAM" id="SSF48239">
    <property type="entry name" value="Terpenoid cyclases/Protein prenyltransferases"/>
    <property type="match status" value="1"/>
</dbReference>
<dbReference type="GeneID" id="68109969"/>
<sequence length="372" mass="42021">MDQQTVITSDISSSETEYENMLQVDKHIKYFMGHLNVLPHFYGSQDTNRMTILYFIVGSLDVLGKLDQVLNDEKKKEIIDWIYSMQIVPDQNDSNLERCGFRGGNFLGLPINCYQCCHEHPLNENQTRYDVGHIAMTYTALAILRILGDDYSRVNKKAIVGGLKYLQDKNGCFKATCFGSETDIRFTFCACAISSFLEDWSGVDTELAFQYILSSRGYDYCFSHGPGLESHGGSTYCAIAALHLMGMIDRLDHQEEMKEWLLKRQISGFHGRPQKDADTCYSFWVGGTLKTLDCLQYIDESQTTLFTLSCQTDYGGISKVKDAYPDVLHSYMSLAGLSLIGFKGLNRVFPSLNITERAAAGLKCFESRNCNK</sequence>
<evidence type="ECO:0000313" key="16">
    <source>
        <dbReference type="EMBL" id="KAF0978236.1"/>
    </source>
</evidence>
<dbReference type="RefSeq" id="XP_044562949.1">
    <property type="nucleotide sequence ID" value="XM_044705980.1"/>
</dbReference>